<evidence type="ECO:0000256" key="1">
    <source>
        <dbReference type="ARBA" id="ARBA00022741"/>
    </source>
</evidence>
<dbReference type="AlphaFoldDB" id="A0A7Y7J017"/>
<dbReference type="GO" id="GO:0005524">
    <property type="term" value="F:ATP binding"/>
    <property type="evidence" value="ECO:0007669"/>
    <property type="project" value="UniProtKB-KW"/>
</dbReference>
<keyword evidence="2 6" id="KW-0067">ATP-binding</keyword>
<feature type="domain" description="ABC transporter Uup C-terminal" evidence="5">
    <location>
        <begin position="23"/>
        <end position="91"/>
    </location>
</feature>
<reference evidence="6 7" key="1">
    <citation type="submission" date="2020-06" db="EMBL/GenBank/DDBJ databases">
        <title>Description of novel acetic acid bacteria.</title>
        <authorList>
            <person name="Sombolestani A."/>
        </authorList>
    </citation>
    <scope>NUCLEOTIDE SEQUENCE [LARGE SCALE GENOMIC DNA]</scope>
    <source>
        <strain evidence="6 7">LMG 31431</strain>
    </source>
</reference>
<dbReference type="Gene3D" id="1.10.287.380">
    <property type="entry name" value="Valyl-tRNA synthetase, C-terminal domain"/>
    <property type="match status" value="1"/>
</dbReference>
<organism evidence="6 7">
    <name type="scientific">Nguyenibacter vanlangensis</name>
    <dbReference type="NCBI Taxonomy" id="1216886"/>
    <lineage>
        <taxon>Bacteria</taxon>
        <taxon>Pseudomonadati</taxon>
        <taxon>Pseudomonadota</taxon>
        <taxon>Alphaproteobacteria</taxon>
        <taxon>Acetobacterales</taxon>
        <taxon>Acetobacteraceae</taxon>
        <taxon>Nguyenibacter</taxon>
    </lineage>
</organism>
<dbReference type="EMBL" id="JABXXP010000945">
    <property type="protein sequence ID" value="NVN13457.1"/>
    <property type="molecule type" value="Genomic_DNA"/>
</dbReference>
<dbReference type="InterPro" id="IPR032524">
    <property type="entry name" value="ABC_tran_C"/>
</dbReference>
<evidence type="ECO:0000256" key="3">
    <source>
        <dbReference type="SAM" id="Coils"/>
    </source>
</evidence>
<keyword evidence="3" id="KW-0175">Coiled coil</keyword>
<accession>A0A7Y7J017</accession>
<dbReference type="InterPro" id="IPR037118">
    <property type="entry name" value="Val-tRNA_synth_C_sf"/>
</dbReference>
<dbReference type="Proteomes" id="UP000534870">
    <property type="component" value="Unassembled WGS sequence"/>
</dbReference>
<evidence type="ECO:0000259" key="5">
    <source>
        <dbReference type="Pfam" id="PF16326"/>
    </source>
</evidence>
<evidence type="ECO:0000256" key="2">
    <source>
        <dbReference type="ARBA" id="ARBA00022840"/>
    </source>
</evidence>
<dbReference type="Pfam" id="PF16326">
    <property type="entry name" value="ABC_tran_CTD"/>
    <property type="match status" value="1"/>
</dbReference>
<protein>
    <submittedName>
        <fullName evidence="6">ABC transporter ATP-binding protein</fullName>
    </submittedName>
</protein>
<keyword evidence="1" id="KW-0547">Nucleotide-binding</keyword>
<evidence type="ECO:0000256" key="4">
    <source>
        <dbReference type="SAM" id="MobiDB-lite"/>
    </source>
</evidence>
<feature type="compositionally biased region" description="Basic and acidic residues" evidence="4">
    <location>
        <begin position="1"/>
        <end position="16"/>
    </location>
</feature>
<evidence type="ECO:0000313" key="7">
    <source>
        <dbReference type="Proteomes" id="UP000534870"/>
    </source>
</evidence>
<feature type="region of interest" description="Disordered" evidence="4">
    <location>
        <begin position="1"/>
        <end position="23"/>
    </location>
</feature>
<feature type="coiled-coil region" evidence="3">
    <location>
        <begin position="66"/>
        <end position="93"/>
    </location>
</feature>
<dbReference type="GO" id="GO:0003677">
    <property type="term" value="F:DNA binding"/>
    <property type="evidence" value="ECO:0007669"/>
    <property type="project" value="InterPro"/>
</dbReference>
<feature type="non-terminal residue" evidence="6">
    <location>
        <position position="1"/>
    </location>
</feature>
<gene>
    <name evidence="6" type="ORF">HUK84_20350</name>
</gene>
<evidence type="ECO:0000313" key="6">
    <source>
        <dbReference type="EMBL" id="NVN13457.1"/>
    </source>
</evidence>
<proteinExistence type="predicted"/>
<comment type="caution">
    <text evidence="6">The sequence shown here is derived from an EMBL/GenBank/DDBJ whole genome shotgun (WGS) entry which is preliminary data.</text>
</comment>
<name>A0A7Y7J017_9PROT</name>
<sequence length="100" mass="10919">DGQPAKRPERGPEKGAAKGPARKLSYKDQLALDRLPGQIAALEADITRLRAVLSDAGLYARDPQAFTDATTKLDRAETELTAAEERWLELEMLREALGSS</sequence>